<dbReference type="InterPro" id="IPR029044">
    <property type="entry name" value="Nucleotide-diphossugar_trans"/>
</dbReference>
<accession>A0A1J5SSZ2</accession>
<name>A0A1J5SSZ2_9ZZZZ</name>
<proteinExistence type="predicted"/>
<sequence length="298" mass="34043">MLIRERVNRLRFNLAVRSILRTPPLVSRGSKYTLLSMVQHRDIHSYLLAVKSLCRYIDPARIVVVADPTLDATDKRLLERHLPTLEWREAKDFQRDGVPRGGCWERLCAIADYVRDGYVIQLDADTVAIEPLPEVMSAVRDGVSFTLGTEDDTAIVSCSEIAAWARSRLTGWDQVQLLAESRLDQVEAESGYRYARGCAGFAGYPKDSFDFAKMRELSGRMERLLRERWSEWGSEQFSSNVLIASTPGARVLPHPKYCIPYYRREDTVFMHFIGYVRFTTPLYARLASQISRELLAVA</sequence>
<evidence type="ECO:0000313" key="1">
    <source>
        <dbReference type="EMBL" id="OIR07136.1"/>
    </source>
</evidence>
<dbReference type="EMBL" id="MLJW01000039">
    <property type="protein sequence ID" value="OIR07136.1"/>
    <property type="molecule type" value="Genomic_DNA"/>
</dbReference>
<protein>
    <submittedName>
        <fullName evidence="1">Uncharacterized protein</fullName>
    </submittedName>
</protein>
<comment type="caution">
    <text evidence="1">The sequence shown here is derived from an EMBL/GenBank/DDBJ whole genome shotgun (WGS) entry which is preliminary data.</text>
</comment>
<dbReference type="AlphaFoldDB" id="A0A1J5SSZ2"/>
<organism evidence="1">
    <name type="scientific">mine drainage metagenome</name>
    <dbReference type="NCBI Taxonomy" id="410659"/>
    <lineage>
        <taxon>unclassified sequences</taxon>
        <taxon>metagenomes</taxon>
        <taxon>ecological metagenomes</taxon>
    </lineage>
</organism>
<gene>
    <name evidence="1" type="ORF">GALL_107250</name>
</gene>
<dbReference type="SUPFAM" id="SSF53448">
    <property type="entry name" value="Nucleotide-diphospho-sugar transferases"/>
    <property type="match status" value="1"/>
</dbReference>
<reference evidence="1" key="1">
    <citation type="submission" date="2016-10" db="EMBL/GenBank/DDBJ databases">
        <title>Sequence of Gallionella enrichment culture.</title>
        <authorList>
            <person name="Poehlein A."/>
            <person name="Muehling M."/>
            <person name="Daniel R."/>
        </authorList>
    </citation>
    <scope>NUCLEOTIDE SEQUENCE</scope>
</reference>